<sequence length="126" mass="14384">MTTLNSLHIDIAKVLMQCAKENKTITYGELCKEVGYNSPRTMGAVLDPLTKLTYKEYGVFISVLVVRSETQNDNLPMPSDGFFEMYHEFAPSSSLSNEEIVQIQRELTYKQDWSKLPDLIRAEISE</sequence>
<dbReference type="RefSeq" id="WP_117706647.1">
    <property type="nucleotide sequence ID" value="NZ_SNUZ01000002.1"/>
</dbReference>
<dbReference type="Proteomes" id="UP001056693">
    <property type="component" value="Unassembled WGS sequence"/>
</dbReference>
<reference evidence="1 2" key="1">
    <citation type="submission" date="2019-03" db="EMBL/GenBank/DDBJ databases">
        <authorList>
            <person name="Molinero N."/>
            <person name="Sanchez B."/>
            <person name="Walker A."/>
            <person name="Duncan S."/>
            <person name="Delgado S."/>
            <person name="Margolles A."/>
        </authorList>
    </citation>
    <scope>NUCLEOTIDE SEQUENCE [LARGE SCALE GENOMIC DNA]</scope>
    <source>
        <strain evidence="1 2">IPLA60002</strain>
    </source>
</reference>
<dbReference type="EMBL" id="SNUZ01000002">
    <property type="protein sequence ID" value="MCL3786696.1"/>
    <property type="molecule type" value="Genomic_DNA"/>
</dbReference>
<comment type="caution">
    <text evidence="1">The sequence shown here is derived from an EMBL/GenBank/DDBJ whole genome shotgun (WGS) entry which is preliminary data.</text>
</comment>
<proteinExistence type="predicted"/>
<name>A0ABT0NET8_9FIRM</name>
<organism evidence="1 2">
    <name type="scientific">Ruminococcus bromii</name>
    <dbReference type="NCBI Taxonomy" id="40518"/>
    <lineage>
        <taxon>Bacteria</taxon>
        <taxon>Bacillati</taxon>
        <taxon>Bacillota</taxon>
        <taxon>Clostridia</taxon>
        <taxon>Eubacteriales</taxon>
        <taxon>Oscillospiraceae</taxon>
        <taxon>Ruminococcus</taxon>
    </lineage>
</organism>
<accession>A0ABT0NET8</accession>
<evidence type="ECO:0000313" key="1">
    <source>
        <dbReference type="EMBL" id="MCL3786696.1"/>
    </source>
</evidence>
<gene>
    <name evidence="1" type="ORF">E2N93_01470</name>
</gene>
<keyword evidence="2" id="KW-1185">Reference proteome</keyword>
<protein>
    <submittedName>
        <fullName evidence="1">Uncharacterized protein</fullName>
    </submittedName>
</protein>
<evidence type="ECO:0000313" key="2">
    <source>
        <dbReference type="Proteomes" id="UP001056693"/>
    </source>
</evidence>